<feature type="domain" description="UmuC" evidence="4">
    <location>
        <begin position="2"/>
        <end position="191"/>
    </location>
</feature>
<dbReference type="GO" id="GO:0005829">
    <property type="term" value="C:cytosol"/>
    <property type="evidence" value="ECO:0007669"/>
    <property type="project" value="TreeGrafter"/>
</dbReference>
<keyword evidence="6" id="KW-1185">Reference proteome</keyword>
<evidence type="ECO:0000256" key="1">
    <source>
        <dbReference type="ARBA" id="ARBA00010945"/>
    </source>
</evidence>
<evidence type="ECO:0000259" key="4">
    <source>
        <dbReference type="PROSITE" id="PS50173"/>
    </source>
</evidence>
<dbReference type="InterPro" id="IPR043128">
    <property type="entry name" value="Rev_trsase/Diguanyl_cyclase"/>
</dbReference>
<evidence type="ECO:0000256" key="3">
    <source>
        <dbReference type="ARBA" id="ARBA00022932"/>
    </source>
</evidence>
<evidence type="ECO:0000313" key="5">
    <source>
        <dbReference type="EMBL" id="EEV17131.1"/>
    </source>
</evidence>
<evidence type="ECO:0000256" key="2">
    <source>
        <dbReference type="ARBA" id="ARBA00022457"/>
    </source>
</evidence>
<protein>
    <submittedName>
        <fullName evidence="5">ImpB/MucB/SamB family protein</fullName>
        <ecNumber evidence="5">2.7.7.7</ecNumber>
    </submittedName>
</protein>
<dbReference type="CDD" id="cd03586">
    <property type="entry name" value="PolY_Pol_IV_kappa"/>
    <property type="match status" value="1"/>
</dbReference>
<dbReference type="PROSITE" id="PS50173">
    <property type="entry name" value="UMUC"/>
    <property type="match status" value="1"/>
</dbReference>
<dbReference type="InterPro" id="IPR017961">
    <property type="entry name" value="DNA_pol_Y-fam_little_finger"/>
</dbReference>
<dbReference type="InterPro" id="IPR001126">
    <property type="entry name" value="UmuC"/>
</dbReference>
<keyword evidence="2" id="KW-0515">Mutator protein</keyword>
<dbReference type="Pfam" id="PF11799">
    <property type="entry name" value="IMS_C"/>
    <property type="match status" value="1"/>
</dbReference>
<accession>C8PJM6</accession>
<dbReference type="GO" id="GO:0003684">
    <property type="term" value="F:damaged DNA binding"/>
    <property type="evidence" value="ECO:0007669"/>
    <property type="project" value="InterPro"/>
</dbReference>
<dbReference type="InterPro" id="IPR050116">
    <property type="entry name" value="DNA_polymerase-Y"/>
</dbReference>
<keyword evidence="5" id="KW-0548">Nucleotidyltransferase</keyword>
<dbReference type="EC" id="2.7.7.7" evidence="5"/>
<dbReference type="STRING" id="824.CGRAC_0794"/>
<proteinExistence type="inferred from homology"/>
<dbReference type="GO" id="GO:0006281">
    <property type="term" value="P:DNA repair"/>
    <property type="evidence" value="ECO:0007669"/>
    <property type="project" value="InterPro"/>
</dbReference>
<evidence type="ECO:0000313" key="6">
    <source>
        <dbReference type="Proteomes" id="UP000005709"/>
    </source>
</evidence>
<dbReference type="eggNOG" id="COG0389">
    <property type="taxonomic scope" value="Bacteria"/>
</dbReference>
<dbReference type="Gene3D" id="3.40.1170.60">
    <property type="match status" value="1"/>
</dbReference>
<dbReference type="InterPro" id="IPR022880">
    <property type="entry name" value="DNApol_IV"/>
</dbReference>
<dbReference type="PANTHER" id="PTHR11076">
    <property type="entry name" value="DNA REPAIR POLYMERASE UMUC / TRANSFERASE FAMILY MEMBER"/>
    <property type="match status" value="1"/>
</dbReference>
<name>C8PJM6_9BACT</name>
<dbReference type="GO" id="GO:0003887">
    <property type="term" value="F:DNA-directed DNA polymerase activity"/>
    <property type="evidence" value="ECO:0007669"/>
    <property type="project" value="UniProtKB-KW"/>
</dbReference>
<dbReference type="Gene3D" id="3.30.1490.100">
    <property type="entry name" value="DNA polymerase, Y-family, little finger domain"/>
    <property type="match status" value="1"/>
</dbReference>
<dbReference type="InterPro" id="IPR036775">
    <property type="entry name" value="DNA_pol_Y-fam_lit_finger_sf"/>
</dbReference>
<dbReference type="Pfam" id="PF00817">
    <property type="entry name" value="IMS"/>
    <property type="match status" value="1"/>
</dbReference>
<dbReference type="PANTHER" id="PTHR11076:SF33">
    <property type="entry name" value="DNA POLYMERASE KAPPA"/>
    <property type="match status" value="1"/>
</dbReference>
<dbReference type="GO" id="GO:0042276">
    <property type="term" value="P:error-prone translesion synthesis"/>
    <property type="evidence" value="ECO:0007669"/>
    <property type="project" value="TreeGrafter"/>
</dbReference>
<gene>
    <name evidence="5" type="ORF">CAMGR0001_1426</name>
</gene>
<dbReference type="SUPFAM" id="SSF100879">
    <property type="entry name" value="Lesion bypass DNA polymerase (Y-family), little finger domain"/>
    <property type="match status" value="1"/>
</dbReference>
<dbReference type="GO" id="GO:0009432">
    <property type="term" value="P:SOS response"/>
    <property type="evidence" value="ECO:0007669"/>
    <property type="project" value="TreeGrafter"/>
</dbReference>
<dbReference type="EMBL" id="ACYG01000027">
    <property type="protein sequence ID" value="EEV17131.1"/>
    <property type="molecule type" value="Genomic_DNA"/>
</dbReference>
<dbReference type="AlphaFoldDB" id="C8PJM6"/>
<dbReference type="OrthoDB" id="9808813at2"/>
<dbReference type="RefSeq" id="WP_005872127.1">
    <property type="nucleotide sequence ID" value="NZ_ACYG01000027.1"/>
</dbReference>
<comment type="similarity">
    <text evidence="1">Belongs to the DNA polymerase type-Y family.</text>
</comment>
<dbReference type="SUPFAM" id="SSF56672">
    <property type="entry name" value="DNA/RNA polymerases"/>
    <property type="match status" value="1"/>
</dbReference>
<reference evidence="5 6" key="1">
    <citation type="submission" date="2009-07" db="EMBL/GenBank/DDBJ databases">
        <authorList>
            <person name="Madupu R."/>
            <person name="Sebastian Y."/>
            <person name="Durkin A.S."/>
            <person name="Torralba M."/>
            <person name="Methe B."/>
            <person name="Sutton G.G."/>
            <person name="Strausberg R.L."/>
            <person name="Nelson K.E."/>
        </authorList>
    </citation>
    <scope>NUCLEOTIDE SEQUENCE [LARGE SCALE GENOMIC DNA]</scope>
    <source>
        <strain evidence="5 6">RM3268</strain>
    </source>
</reference>
<organism evidence="5 6">
    <name type="scientific">Campylobacter gracilis RM3268</name>
    <dbReference type="NCBI Taxonomy" id="553220"/>
    <lineage>
        <taxon>Bacteria</taxon>
        <taxon>Pseudomonadati</taxon>
        <taxon>Campylobacterota</taxon>
        <taxon>Epsilonproteobacteria</taxon>
        <taxon>Campylobacterales</taxon>
        <taxon>Campylobacteraceae</taxon>
        <taxon>Campylobacter</taxon>
    </lineage>
</organism>
<comment type="caution">
    <text evidence="5">The sequence shown here is derived from an EMBL/GenBank/DDBJ whole genome shotgun (WGS) entry which is preliminary data.</text>
</comment>
<dbReference type="InterPro" id="IPR043502">
    <property type="entry name" value="DNA/RNA_pol_sf"/>
</dbReference>
<dbReference type="Proteomes" id="UP000005709">
    <property type="component" value="Unassembled WGS sequence"/>
</dbReference>
<sequence length="385" mass="42401">MIAHIDLDSFFVSVARLADPVLVGKKIAVVGGGDEEIFGGKSELGSVILSASYEARADGVHSAQPVKIALGLCPQLILVRARHGEYRKASREIYEFLLSFTPEIEKFSIDEFFLNLRGTPYDADALGFAAFLQSEIMRRFSLPCSVGLSEAKLIAKLATSLTKPFGVRQILKSQIARELSSVPVAKFPGIGKAAQKTLGKYGIVSFGDALGHREIFEKMGANGRKIFAALSGEDEGRVVSKRERKSIGFGRSFAPCADRDELRRKILILARHLAGEVLARGLKPATYDLKIRYKSREEFSHQISQDRAFSLSLLSETALELFKLCDVKKGAQIIHVALNLSNFSGKSGSSLLFCEIDKKQQSLDRSLSRIWEKFGIEKLKKASEI</sequence>
<keyword evidence="5" id="KW-0808">Transferase</keyword>
<dbReference type="Gene3D" id="3.30.70.270">
    <property type="match status" value="1"/>
</dbReference>
<keyword evidence="3" id="KW-0239">DNA-directed DNA polymerase</keyword>